<comment type="caution">
    <text evidence="3">The sequence shown here is derived from an EMBL/GenBank/DDBJ whole genome shotgun (WGS) entry which is preliminary data.</text>
</comment>
<feature type="transmembrane region" description="Helical" evidence="2">
    <location>
        <begin position="619"/>
        <end position="647"/>
    </location>
</feature>
<reference evidence="3 4" key="1">
    <citation type="journal article" date="2019" name="Sci. Rep.">
        <title>Nanopore sequencing improves the draft genome of the human pathogenic amoeba Naegleria fowleri.</title>
        <authorList>
            <person name="Liechti N."/>
            <person name="Schurch N."/>
            <person name="Bruggmann R."/>
            <person name="Wittwer M."/>
        </authorList>
    </citation>
    <scope>NUCLEOTIDE SEQUENCE [LARGE SCALE GENOMIC DNA]</scope>
    <source>
        <strain evidence="3 4">ATCC 30894</strain>
    </source>
</reference>
<dbReference type="AlphaFoldDB" id="A0A6A5CD17"/>
<sequence>MEKPEEGSTLVEFQRFLNAQSLSSSPPFSTSVREKEYEEDEEKKEQLFHSDSNIFRVSSFELETKHECHHLTKGFIPHSNHNNHHHNNNSTTETSFLFPIILSTFFIMIGVIGTTMIFFNSWKAFHHDSHHKQNDDDDGQQNSAETLMNVALKKIAHTWKFQSINTGPRVLSDASKLWQNCSYVTNFTQSTIRYETLYPYVLNDTLGINQYDNFFNDRLMAPTIGKVECEKIMYFQSHADVKRSNFGIYYRQVMEQIEQEKRNLFVEGEHLFYPIMSVFQVVHAENTNFDICEKDDALFKEKLMRLSDTNRLLRLVGSVDFQSCEQFFCQYYSQNNLHQNSQRTILMDPFKDYLRQLHFHSIYTNTTERTNFYNDLYILSAIANRCQYCTSQSNFRKKTRDLKCPFMVNYPTRAAERTCLGKRGFPIFYPSLALDQYLQFSGNPFLCYCYDFDQYASRCDTLSSFIFPFYLKFKEYHIEAIAEGLLFIVIFTVLVLPLAYEIFKRGRYFYKDIQLMLKLVSVVPLWFTRLAFVTFLSIPDPELLSDKPSMMFVFELIRHVMDSLGFEYVFVPVLISWNQLYEKLKLYALLQNNDDPRSKIRNSEPIQDFTKAKLFKSSVALIILSYSLLIINTLGIFVITIILLTSPSVFYEQQQSYRLASSSAGDVLIPLILTLVALPPVFTNLGFIILSMLISKQMKKASDVSFRKTNYISISTKYLIMSISQLIPALLSVVTLYFGYDSVTALVFFGSTLFGFVLSDLFEIYVVYLLHDKETLTMLYVDGIWKQMLKPIIVKVRNLCLKRRWKKNRASHLDETNEIQIEKIEIHHMLNNHSTSSPSTYYSQME</sequence>
<feature type="transmembrane region" description="Helical" evidence="2">
    <location>
        <begin position="556"/>
        <end position="577"/>
    </location>
</feature>
<keyword evidence="2" id="KW-0472">Membrane</keyword>
<keyword evidence="4" id="KW-1185">Reference proteome</keyword>
<feature type="transmembrane region" description="Helical" evidence="2">
    <location>
        <begin position="667"/>
        <end position="695"/>
    </location>
</feature>
<dbReference type="GeneID" id="68117708"/>
<feature type="transmembrane region" description="Helical" evidence="2">
    <location>
        <begin position="746"/>
        <end position="770"/>
    </location>
</feature>
<dbReference type="RefSeq" id="XP_044568141.1">
    <property type="nucleotide sequence ID" value="XM_044700797.1"/>
</dbReference>
<feature type="transmembrane region" description="Helical" evidence="2">
    <location>
        <begin position="716"/>
        <end position="740"/>
    </location>
</feature>
<gene>
    <name evidence="3" type="ORF">FDP41_010493</name>
</gene>
<dbReference type="VEuPathDB" id="AmoebaDB:NfTy_012560"/>
<dbReference type="EMBL" id="VFQX01000006">
    <property type="protein sequence ID" value="KAF0983428.1"/>
    <property type="molecule type" value="Genomic_DNA"/>
</dbReference>
<organism evidence="3 4">
    <name type="scientific">Naegleria fowleri</name>
    <name type="common">Brain eating amoeba</name>
    <dbReference type="NCBI Taxonomy" id="5763"/>
    <lineage>
        <taxon>Eukaryota</taxon>
        <taxon>Discoba</taxon>
        <taxon>Heterolobosea</taxon>
        <taxon>Tetramitia</taxon>
        <taxon>Eutetramitia</taxon>
        <taxon>Vahlkampfiidae</taxon>
        <taxon>Naegleria</taxon>
    </lineage>
</organism>
<feature type="region of interest" description="Disordered" evidence="1">
    <location>
        <begin position="21"/>
        <end position="45"/>
    </location>
</feature>
<name>A0A6A5CD17_NAEFO</name>
<feature type="transmembrane region" description="Helical" evidence="2">
    <location>
        <begin position="484"/>
        <end position="503"/>
    </location>
</feature>
<evidence type="ECO:0000256" key="2">
    <source>
        <dbReference type="SAM" id="Phobius"/>
    </source>
</evidence>
<keyword evidence="2" id="KW-0812">Transmembrane</keyword>
<dbReference type="OMA" id="CPFMVNY"/>
<evidence type="ECO:0000313" key="3">
    <source>
        <dbReference type="EMBL" id="KAF0983428.1"/>
    </source>
</evidence>
<keyword evidence="2" id="KW-1133">Transmembrane helix</keyword>
<feature type="compositionally biased region" description="Low complexity" evidence="1">
    <location>
        <begin position="21"/>
        <end position="31"/>
    </location>
</feature>
<feature type="transmembrane region" description="Helical" evidence="2">
    <location>
        <begin position="515"/>
        <end position="536"/>
    </location>
</feature>
<dbReference type="VEuPathDB" id="AmoebaDB:FDP41_010493"/>
<dbReference type="Proteomes" id="UP000444721">
    <property type="component" value="Unassembled WGS sequence"/>
</dbReference>
<proteinExistence type="predicted"/>
<accession>A0A6A5CD17</accession>
<feature type="transmembrane region" description="Helical" evidence="2">
    <location>
        <begin position="96"/>
        <end position="119"/>
    </location>
</feature>
<evidence type="ECO:0000256" key="1">
    <source>
        <dbReference type="SAM" id="MobiDB-lite"/>
    </source>
</evidence>
<evidence type="ECO:0000313" key="4">
    <source>
        <dbReference type="Proteomes" id="UP000444721"/>
    </source>
</evidence>
<protein>
    <submittedName>
        <fullName evidence="3">Uncharacterized protein</fullName>
    </submittedName>
</protein>
<dbReference type="OrthoDB" id="10358255at2759"/>
<dbReference type="VEuPathDB" id="AmoebaDB:NF0081120"/>